<dbReference type="GO" id="GO:0016020">
    <property type="term" value="C:membrane"/>
    <property type="evidence" value="ECO:0007669"/>
    <property type="project" value="TreeGrafter"/>
</dbReference>
<evidence type="ECO:0000313" key="5">
    <source>
        <dbReference type="Proteomes" id="UP001160148"/>
    </source>
</evidence>
<reference evidence="4 5" key="1">
    <citation type="submission" date="2023-01" db="EMBL/GenBank/DDBJ databases">
        <authorList>
            <person name="Whitehead M."/>
        </authorList>
    </citation>
    <scope>NUCLEOTIDE SEQUENCE [LARGE SCALE GENOMIC DNA]</scope>
</reference>
<dbReference type="InterPro" id="IPR050266">
    <property type="entry name" value="AB_hydrolase_sf"/>
</dbReference>
<dbReference type="Gene3D" id="3.40.50.1820">
    <property type="entry name" value="alpha/beta hydrolase"/>
    <property type="match status" value="1"/>
</dbReference>
<sequence length="580" mass="65956">MRCLKITLKTHSDTRWASKYNAVHSLYCQFGGVIKALRDISTNPIFGDGVANAESILKQFDLEFVYFLVMWDKILNQIYRVNKLLQSSNISIDQASKMINCLNVSLQEMRDSGNEQIKTEAISICDKVGIKSELKIKRTIKRKVMSGENSSGEDISADQFLTLEYYKVLDIMMAQMKWRFEQLSNIADDFQFLSAHSLSVTPVEKLKKYAADLAIKYNEDIDQEIINEIEFFKYQVKAILPDLNATALNILNAIKKYELDSTCPNLMTAYRLFLTMPVTVASGELSFTKLWKGQQKKSDYCGERVMCLHGYQDNCASFDHLIPVLGGDRTYLCFDWPNHGGSSATPLGVRWTIENYALTIRRVADHVQWLSPFVCVGHSMGGQVAKLFAALYPERFTKIVLLDTAGPVAMYPEEITWSARQANDKLLRFENRMTALPGGGSRLSPIYAHSEALDRVRRRAYGLLDNEPARTLMTRYLRPGPAGEFRLANDVRLGVPYSQWFSAAQHWDVVVNIRCPTLLIRASDSDSYFNDVYGVFVDMYERNPNFRTVMVDGNHDVHMNNPSAVAMLINKFLNNKLSKL</sequence>
<dbReference type="AlphaFoldDB" id="A0AAV0W0Y1"/>
<dbReference type="EMBL" id="CARXXK010000001">
    <property type="protein sequence ID" value="CAI6348928.1"/>
    <property type="molecule type" value="Genomic_DNA"/>
</dbReference>
<evidence type="ECO:0000256" key="2">
    <source>
        <dbReference type="ARBA" id="ARBA00022801"/>
    </source>
</evidence>
<comment type="similarity">
    <text evidence="1">Belongs to the AB hydrolase superfamily.</text>
</comment>
<evidence type="ECO:0000313" key="4">
    <source>
        <dbReference type="EMBL" id="CAI6348928.1"/>
    </source>
</evidence>
<organism evidence="4 5">
    <name type="scientific">Macrosiphum euphorbiae</name>
    <name type="common">potato aphid</name>
    <dbReference type="NCBI Taxonomy" id="13131"/>
    <lineage>
        <taxon>Eukaryota</taxon>
        <taxon>Metazoa</taxon>
        <taxon>Ecdysozoa</taxon>
        <taxon>Arthropoda</taxon>
        <taxon>Hexapoda</taxon>
        <taxon>Insecta</taxon>
        <taxon>Pterygota</taxon>
        <taxon>Neoptera</taxon>
        <taxon>Paraneoptera</taxon>
        <taxon>Hemiptera</taxon>
        <taxon>Sternorrhyncha</taxon>
        <taxon>Aphidomorpha</taxon>
        <taxon>Aphidoidea</taxon>
        <taxon>Aphididae</taxon>
        <taxon>Macrosiphini</taxon>
        <taxon>Macrosiphum</taxon>
    </lineage>
</organism>
<gene>
    <name evidence="4" type="ORF">MEUPH1_LOCUS5551</name>
</gene>
<dbReference type="SUPFAM" id="SSF53474">
    <property type="entry name" value="alpha/beta-Hydrolases"/>
    <property type="match status" value="1"/>
</dbReference>
<accession>A0AAV0W0Y1</accession>
<evidence type="ECO:0000259" key="3">
    <source>
        <dbReference type="Pfam" id="PF00561"/>
    </source>
</evidence>
<dbReference type="Proteomes" id="UP001160148">
    <property type="component" value="Unassembled WGS sequence"/>
</dbReference>
<protein>
    <recommendedName>
        <fullName evidence="3">AB hydrolase-1 domain-containing protein</fullName>
    </recommendedName>
</protein>
<dbReference type="InterPro" id="IPR029058">
    <property type="entry name" value="AB_hydrolase_fold"/>
</dbReference>
<dbReference type="InterPro" id="IPR000073">
    <property type="entry name" value="AB_hydrolase_1"/>
</dbReference>
<keyword evidence="2" id="KW-0378">Hydrolase</keyword>
<dbReference type="PANTHER" id="PTHR43798:SF14">
    <property type="entry name" value="SERINE HYDROLASE-LIKE PROTEIN DDB_G0286239"/>
    <property type="match status" value="1"/>
</dbReference>
<dbReference type="Pfam" id="PF00561">
    <property type="entry name" value="Abhydrolase_1"/>
    <property type="match status" value="1"/>
</dbReference>
<keyword evidence="5" id="KW-1185">Reference proteome</keyword>
<feature type="domain" description="AB hydrolase-1" evidence="3">
    <location>
        <begin position="305"/>
        <end position="562"/>
    </location>
</feature>
<proteinExistence type="inferred from homology"/>
<dbReference type="GO" id="GO:0016787">
    <property type="term" value="F:hydrolase activity"/>
    <property type="evidence" value="ECO:0007669"/>
    <property type="project" value="UniProtKB-KW"/>
</dbReference>
<evidence type="ECO:0000256" key="1">
    <source>
        <dbReference type="ARBA" id="ARBA00008645"/>
    </source>
</evidence>
<dbReference type="PANTHER" id="PTHR43798">
    <property type="entry name" value="MONOACYLGLYCEROL LIPASE"/>
    <property type="match status" value="1"/>
</dbReference>
<name>A0AAV0W0Y1_9HEMI</name>
<comment type="caution">
    <text evidence="4">The sequence shown here is derived from an EMBL/GenBank/DDBJ whole genome shotgun (WGS) entry which is preliminary data.</text>
</comment>